<dbReference type="Proteomes" id="UP000320475">
    <property type="component" value="Unassembled WGS sequence"/>
</dbReference>
<evidence type="ECO:0000256" key="1">
    <source>
        <dbReference type="SAM" id="MobiDB-lite"/>
    </source>
</evidence>
<dbReference type="EMBL" id="QEAM01000571">
    <property type="protein sequence ID" value="TPX38777.1"/>
    <property type="molecule type" value="Genomic_DNA"/>
</dbReference>
<feature type="region of interest" description="Disordered" evidence="1">
    <location>
        <begin position="143"/>
        <end position="173"/>
    </location>
</feature>
<sequence>MVHIPDFPSEGMETLGLITFDDGALSVNSKTSPATDTNGEMKYSLRNVSLNLINSRVQRLISPPTILPQFVKYDHIPGFEADASKFAHPLVSNSIRLGIKHIAWSHIYSDTIIAVDENHFDRKKKRHSLKKGMIAEIDMDGHGRISKQPVHNGSNRVGAGGTSTRSSTARNSHTFHTRAPAIPLSTIKTSKMIALSHQLPVIRIPGNSVRLYKSDPLTEPAIDSAFTNERTPAILYNFLILLPLLKNNLYDACNPLCNPKKDLSFVEEDPQKTFQRQELKQRKERLSLAMDLKRLLNGH</sequence>
<dbReference type="VEuPathDB" id="FungiDB:SeMB42_g01204"/>
<reference evidence="2 3" key="1">
    <citation type="journal article" date="2019" name="Sci. Rep.">
        <title>Comparative genomics of chytrid fungi reveal insights into the obligate biotrophic and pathogenic lifestyle of Synchytrium endobioticum.</title>
        <authorList>
            <person name="van de Vossenberg B.T.L.H."/>
            <person name="Warris S."/>
            <person name="Nguyen H.D.T."/>
            <person name="van Gent-Pelzer M.P.E."/>
            <person name="Joly D.L."/>
            <person name="van de Geest H.C."/>
            <person name="Bonants P.J.M."/>
            <person name="Smith D.S."/>
            <person name="Levesque C.A."/>
            <person name="van der Lee T.A.J."/>
        </authorList>
    </citation>
    <scope>NUCLEOTIDE SEQUENCE [LARGE SCALE GENOMIC DNA]</scope>
    <source>
        <strain evidence="2 3">LEV6574</strain>
    </source>
</reference>
<evidence type="ECO:0000313" key="3">
    <source>
        <dbReference type="Proteomes" id="UP000320475"/>
    </source>
</evidence>
<evidence type="ECO:0000313" key="2">
    <source>
        <dbReference type="EMBL" id="TPX38777.1"/>
    </source>
</evidence>
<accession>A0A507CCJ9</accession>
<dbReference type="OrthoDB" id="10031169at2759"/>
<feature type="compositionally biased region" description="Polar residues" evidence="1">
    <location>
        <begin position="162"/>
        <end position="173"/>
    </location>
</feature>
<name>A0A507CCJ9_9FUNG</name>
<gene>
    <name evidence="2" type="ORF">SeLEV6574_g07634</name>
</gene>
<protein>
    <submittedName>
        <fullName evidence="2">Uncharacterized protein</fullName>
    </submittedName>
</protein>
<comment type="caution">
    <text evidence="2">The sequence shown here is derived from an EMBL/GenBank/DDBJ whole genome shotgun (WGS) entry which is preliminary data.</text>
</comment>
<dbReference type="AlphaFoldDB" id="A0A507CCJ9"/>
<dbReference type="VEuPathDB" id="FungiDB:SeMB42_g06754"/>
<organism evidence="2 3">
    <name type="scientific">Synchytrium endobioticum</name>
    <dbReference type="NCBI Taxonomy" id="286115"/>
    <lineage>
        <taxon>Eukaryota</taxon>
        <taxon>Fungi</taxon>
        <taxon>Fungi incertae sedis</taxon>
        <taxon>Chytridiomycota</taxon>
        <taxon>Chytridiomycota incertae sedis</taxon>
        <taxon>Chytridiomycetes</taxon>
        <taxon>Synchytriales</taxon>
        <taxon>Synchytriaceae</taxon>
        <taxon>Synchytrium</taxon>
    </lineage>
</organism>
<proteinExistence type="predicted"/>